<dbReference type="GO" id="GO:0043531">
    <property type="term" value="F:ADP binding"/>
    <property type="evidence" value="ECO:0007669"/>
    <property type="project" value="InterPro"/>
</dbReference>
<dbReference type="Gene3D" id="3.40.50.300">
    <property type="entry name" value="P-loop containing nucleotide triphosphate hydrolases"/>
    <property type="match status" value="1"/>
</dbReference>
<keyword evidence="5" id="KW-0611">Plant defense</keyword>
<evidence type="ECO:0000256" key="3">
    <source>
        <dbReference type="ARBA" id="ARBA00022737"/>
    </source>
</evidence>
<feature type="transmembrane region" description="Helical" evidence="8">
    <location>
        <begin position="1265"/>
        <end position="1284"/>
    </location>
</feature>
<dbReference type="Proteomes" id="UP000652761">
    <property type="component" value="Unassembled WGS sequence"/>
</dbReference>
<dbReference type="Pfam" id="PF00931">
    <property type="entry name" value="NB-ARC"/>
    <property type="match status" value="1"/>
</dbReference>
<protein>
    <submittedName>
        <fullName evidence="12">Uncharacterized protein</fullName>
    </submittedName>
</protein>
<dbReference type="PRINTS" id="PR00364">
    <property type="entry name" value="DISEASERSIST"/>
</dbReference>
<keyword evidence="2" id="KW-0433">Leucine-rich repeat</keyword>
<keyword evidence="8" id="KW-0472">Membrane</keyword>
<dbReference type="InterPro" id="IPR041118">
    <property type="entry name" value="Rx_N"/>
</dbReference>
<proteinExistence type="inferred from homology"/>
<evidence type="ECO:0000256" key="2">
    <source>
        <dbReference type="ARBA" id="ARBA00022614"/>
    </source>
</evidence>
<keyword evidence="3" id="KW-0677">Repeat</keyword>
<keyword evidence="8" id="KW-1133">Transmembrane helix</keyword>
<keyword evidence="13" id="KW-1185">Reference proteome</keyword>
<evidence type="ECO:0000259" key="9">
    <source>
        <dbReference type="Pfam" id="PF00931"/>
    </source>
</evidence>
<feature type="transmembrane region" description="Helical" evidence="8">
    <location>
        <begin position="1168"/>
        <end position="1190"/>
    </location>
</feature>
<evidence type="ECO:0000313" key="12">
    <source>
        <dbReference type="EMBL" id="MQM02549.1"/>
    </source>
</evidence>
<dbReference type="InterPro" id="IPR027417">
    <property type="entry name" value="P-loop_NTPase"/>
</dbReference>
<dbReference type="Gene3D" id="1.20.5.4130">
    <property type="match status" value="1"/>
</dbReference>
<evidence type="ECO:0000256" key="1">
    <source>
        <dbReference type="ARBA" id="ARBA00008894"/>
    </source>
</evidence>
<feature type="domain" description="NB-ARC" evidence="9">
    <location>
        <begin position="176"/>
        <end position="348"/>
    </location>
</feature>
<evidence type="ECO:0000259" key="10">
    <source>
        <dbReference type="Pfam" id="PF18052"/>
    </source>
</evidence>
<dbReference type="Gene3D" id="3.80.10.10">
    <property type="entry name" value="Ribonuclease Inhibitor"/>
    <property type="match status" value="3"/>
</dbReference>
<feature type="compositionally biased region" description="Pro residues" evidence="7">
    <location>
        <begin position="918"/>
        <end position="927"/>
    </location>
</feature>
<evidence type="ECO:0000256" key="6">
    <source>
        <dbReference type="ARBA" id="ARBA00022840"/>
    </source>
</evidence>
<dbReference type="EMBL" id="NMUH01002872">
    <property type="protein sequence ID" value="MQM02549.1"/>
    <property type="molecule type" value="Genomic_DNA"/>
</dbReference>
<evidence type="ECO:0000313" key="13">
    <source>
        <dbReference type="Proteomes" id="UP000652761"/>
    </source>
</evidence>
<evidence type="ECO:0000256" key="8">
    <source>
        <dbReference type="SAM" id="Phobius"/>
    </source>
</evidence>
<dbReference type="InterPro" id="IPR032675">
    <property type="entry name" value="LRR_dom_sf"/>
</dbReference>
<keyword evidence="6" id="KW-0067">ATP-binding</keyword>
<accession>A0A843W066</accession>
<sequence length="1365" mass="153444">MALQVKNRGVLAFPTTGLDQAIEELENNCRIHKNEEIKKLITKMKHNIAVLKDAEKKQISSEVHRFWLGKLKEVAFDAEDLIDELVTDAAVQSMGAHTYSNPTMSPSMMGQIHDMNSRLDDLEHQIDVLAFQLPNMKDSCPVLPTWRQTGSLLPDESSVIGRDGEKEKIIKILLSDQVAESINNNNKSFSIVPIVGLGGMGKTTLAQLVYNDEKVEKHFELMMWVCVSNNPDRERLTKEMIEAAFVFEGKHEKCDITNWDTVQQRLLRVVKGKTFLLVLDDVWDAKHSMWEELFRPLYSGEEGSKILVTARNMDFVNKLEGPMEAPIPLGGLSDVDVWDVFKKYAFREYVSRDDCFKLEDRKIVKIPDTVHHVSVGVARSDQIDIIINELRCYEKLRTLLFIPMYGFGLSTSDLDHLFLKFKSLRVLGLSKCGIGELPTSIGDLKHLRYLDLERNYGLTQLPESLGNLYNLQVLNLSGRRPRFMLPHTISRLPTTMSRLVNLKHLGTYDRGLLSCIDGVGKLTGLQELQVTGRQVRELGGMCMLRKLTIFNLEEVGSKEEAIRARLQGMECLRVLKLEWTDRWSWPMNQDSIKPELEGEVLQALQPNKGITELDIEGYGGIKSPDWMEVSSLLSSFSSLRRVSLFNCPNWQVRPCSFLSQLHHLQYLRIVGMPKWKEWSCHVSWNCLLELTIEDCPRLSQLPLLPRMLSRIRLNEVGVSGLPVLDGCSRVGGGIETTSPRSPPPVSASLSKLHISYCGNLRFIGGLLLQHLPDLEEIEISNCYKLVSLPEKGFGHLVSLKRLKIIQCPKITCLLPIQEEEEDAQSQHLPCSLEELEISECGDAMGGWWWAGLQRLTSITKLTLSGCPSTLAELLFLSLGGHRHPHLPVTLKEPLIDRFRCDNYEQQSTTSSSGSSQLTPPPTLPPIPHNNVDASAGVLRALTSLKKWGGCGLPSSLERLTCWHDLISLNRLTLVDCINLRSLSNLSFLPSLQTLHISDCPSIETLQLMSLPSSLQSLALMACKNLHFLSISLSNCLSSIPTLHASMCPSPSHLSSLQTLHISDCPSLQSLPETLSHLHSLRTLKISFCRSIQSWPASDEQSINVEDPLKRMMHGHVPTDDHIRSSHSMHAVLSTLLVAAIVWEIWLSRNHAIYEASGMMPFAHSMGKASVVQYYLGVVFKSALNVIAASIEMRRWLATNFFLVILLWLFGLILVISLACKKMPLQVSYLLLLAASSTYGLRITLSLISAFAVLVGSVGADGREWVLRNATGNLILTIILSLPVWKQRRWPFLMVSAFVPSMATSICELRVELLHPGWHCNYRVFVLPMASSSYCMGTFFIYQTACRFLSGMYSERLTMCWCFSKC</sequence>
<dbReference type="SUPFAM" id="SSF52058">
    <property type="entry name" value="L domain-like"/>
    <property type="match status" value="2"/>
</dbReference>
<comment type="caution">
    <text evidence="12">The sequence shown here is derived from an EMBL/GenBank/DDBJ whole genome shotgun (WGS) entry which is preliminary data.</text>
</comment>
<evidence type="ECO:0000256" key="7">
    <source>
        <dbReference type="SAM" id="MobiDB-lite"/>
    </source>
</evidence>
<dbReference type="SUPFAM" id="SSF52540">
    <property type="entry name" value="P-loop containing nucleoside triphosphate hydrolases"/>
    <property type="match status" value="1"/>
</dbReference>
<keyword evidence="4" id="KW-0547">Nucleotide-binding</keyword>
<feature type="transmembrane region" description="Helical" evidence="8">
    <location>
        <begin position="1229"/>
        <end position="1253"/>
    </location>
</feature>
<gene>
    <name evidence="12" type="ORF">Taro_035317</name>
</gene>
<dbReference type="GO" id="GO:0005524">
    <property type="term" value="F:ATP binding"/>
    <property type="evidence" value="ECO:0007669"/>
    <property type="project" value="UniProtKB-KW"/>
</dbReference>
<dbReference type="Pfam" id="PF25019">
    <property type="entry name" value="LRR_R13L1-DRL21"/>
    <property type="match status" value="1"/>
</dbReference>
<dbReference type="Pfam" id="PF18052">
    <property type="entry name" value="Rx_N"/>
    <property type="match status" value="1"/>
</dbReference>
<dbReference type="OrthoDB" id="10061535at2759"/>
<reference evidence="12" key="1">
    <citation type="submission" date="2017-07" db="EMBL/GenBank/DDBJ databases">
        <title>Taro Niue Genome Assembly and Annotation.</title>
        <authorList>
            <person name="Atibalentja N."/>
            <person name="Keating K."/>
            <person name="Fields C.J."/>
        </authorList>
    </citation>
    <scope>NUCLEOTIDE SEQUENCE</scope>
    <source>
        <strain evidence="12">Niue_2</strain>
        <tissue evidence="12">Leaf</tissue>
    </source>
</reference>
<feature type="region of interest" description="Disordered" evidence="7">
    <location>
        <begin position="905"/>
        <end position="929"/>
    </location>
</feature>
<organism evidence="12 13">
    <name type="scientific">Colocasia esculenta</name>
    <name type="common">Wild taro</name>
    <name type="synonym">Arum esculentum</name>
    <dbReference type="NCBI Taxonomy" id="4460"/>
    <lineage>
        <taxon>Eukaryota</taxon>
        <taxon>Viridiplantae</taxon>
        <taxon>Streptophyta</taxon>
        <taxon>Embryophyta</taxon>
        <taxon>Tracheophyta</taxon>
        <taxon>Spermatophyta</taxon>
        <taxon>Magnoliopsida</taxon>
        <taxon>Liliopsida</taxon>
        <taxon>Araceae</taxon>
        <taxon>Aroideae</taxon>
        <taxon>Colocasieae</taxon>
        <taxon>Colocasia</taxon>
    </lineage>
</organism>
<feature type="transmembrane region" description="Helical" evidence="8">
    <location>
        <begin position="1322"/>
        <end position="1341"/>
    </location>
</feature>
<keyword evidence="8" id="KW-0812">Transmembrane</keyword>
<comment type="similarity">
    <text evidence="1">Belongs to the disease resistance NB-LRR family.</text>
</comment>
<dbReference type="InterPro" id="IPR056789">
    <property type="entry name" value="LRR_R13L1-DRL21"/>
</dbReference>
<dbReference type="GO" id="GO:0051707">
    <property type="term" value="P:response to other organism"/>
    <property type="evidence" value="ECO:0007669"/>
    <property type="project" value="UniProtKB-ARBA"/>
</dbReference>
<feature type="transmembrane region" description="Helical" evidence="8">
    <location>
        <begin position="1196"/>
        <end position="1217"/>
    </location>
</feature>
<dbReference type="InterPro" id="IPR002182">
    <property type="entry name" value="NB-ARC"/>
</dbReference>
<feature type="compositionally biased region" description="Low complexity" evidence="7">
    <location>
        <begin position="905"/>
        <end position="917"/>
    </location>
</feature>
<dbReference type="GO" id="GO:0006952">
    <property type="term" value="P:defense response"/>
    <property type="evidence" value="ECO:0007669"/>
    <property type="project" value="UniProtKB-KW"/>
</dbReference>
<dbReference type="PANTHER" id="PTHR36766:SF40">
    <property type="entry name" value="DISEASE RESISTANCE PROTEIN RGA3"/>
    <property type="match status" value="1"/>
</dbReference>
<evidence type="ECO:0000256" key="4">
    <source>
        <dbReference type="ARBA" id="ARBA00022741"/>
    </source>
</evidence>
<dbReference type="PANTHER" id="PTHR36766">
    <property type="entry name" value="PLANT BROAD-SPECTRUM MILDEW RESISTANCE PROTEIN RPW8"/>
    <property type="match status" value="1"/>
</dbReference>
<evidence type="ECO:0000256" key="5">
    <source>
        <dbReference type="ARBA" id="ARBA00022821"/>
    </source>
</evidence>
<evidence type="ECO:0000259" key="11">
    <source>
        <dbReference type="Pfam" id="PF25019"/>
    </source>
</evidence>
<feature type="domain" description="Disease resistance N-terminal" evidence="10">
    <location>
        <begin position="34"/>
        <end position="93"/>
    </location>
</feature>
<feature type="domain" description="R13L1/DRL21-like LRR repeat region" evidence="11">
    <location>
        <begin position="536"/>
        <end position="672"/>
    </location>
</feature>
<name>A0A843W066_COLES</name>